<reference evidence="1 2" key="1">
    <citation type="submission" date="2014-10" db="EMBL/GenBank/DDBJ databases">
        <title>Whole genome sequence of Francisella endociliophora strain FSC1006, isolated from a laboratory culture of the marine ciliate Euplotes raikovi.</title>
        <authorList>
            <person name="Granberg M."/>
            <person name="Backman S."/>
            <person name="Lundmark E."/>
            <person name="Nilsson E."/>
            <person name="Karlsson E."/>
            <person name="Thelaus J."/>
            <person name="Ohrman C."/>
            <person name="Larkeryd A."/>
            <person name="Stenberg P."/>
        </authorList>
    </citation>
    <scope>NUCLEOTIDE SEQUENCE [LARGE SCALE GENOMIC DNA]</scope>
    <source>
        <strain evidence="1 2">FSC1006</strain>
    </source>
</reference>
<dbReference type="KEGG" id="frf:LO80_06250"/>
<dbReference type="eggNOG" id="COG3522">
    <property type="taxonomic scope" value="Bacteria"/>
</dbReference>
<protein>
    <submittedName>
        <fullName evidence="1">Intracellular growth locus</fullName>
    </submittedName>
</protein>
<dbReference type="NCBIfam" id="TIGR03353">
    <property type="entry name" value="VI_chp_4"/>
    <property type="match status" value="1"/>
</dbReference>
<dbReference type="Proteomes" id="UP000029672">
    <property type="component" value="Chromosome"/>
</dbReference>
<dbReference type="STRING" id="1547445.LO80_06250"/>
<keyword evidence="2" id="KW-1185">Reference proteome</keyword>
<accession>A0A097EPY2</accession>
<dbReference type="RefSeq" id="WP_040009613.1">
    <property type="nucleotide sequence ID" value="NZ_CP009574.1"/>
</dbReference>
<dbReference type="HOGENOM" id="CLU_692140_0_0_6"/>
<dbReference type="AlphaFoldDB" id="A0A097EPY2"/>
<gene>
    <name evidence="1" type="ORF">LO80_06250</name>
</gene>
<dbReference type="InterPro" id="IPR010263">
    <property type="entry name" value="T6SS_TssK"/>
</dbReference>
<evidence type="ECO:0000313" key="1">
    <source>
        <dbReference type="EMBL" id="AIT09601.1"/>
    </source>
</evidence>
<organism evidence="1 2">
    <name type="scientific">Candidatus Francisella endociliophora</name>
    <dbReference type="NCBI Taxonomy" id="653937"/>
    <lineage>
        <taxon>Bacteria</taxon>
        <taxon>Pseudomonadati</taxon>
        <taxon>Pseudomonadota</taxon>
        <taxon>Gammaproteobacteria</taxon>
        <taxon>Thiotrichales</taxon>
        <taxon>Francisellaceae</taxon>
        <taxon>Francisella</taxon>
    </lineage>
</organism>
<sequence>MSIQRVNWENGLKLDCEILIKSNLAISKRSDLSNILPFNLQKGFINFTVDHEGLQTGLILIKSLDLYIDNKRFVSFDNSYPLSIQVINDEIAATISIYLNITEKSIEKEQTKYIADDLYLSTKYDYSAKHSIKIADFRTNGSKLEALECDFPLLTMNHYLMDDIFTRINRTISNIIGFNRFIFSTSRPYASTYLNFLLLKLKRDVIFAEKNKSSVTPQYIFNILHDIYSLIISNTLDDQQDILDSIIDYEVNYAYSKFNLLLDKIEDICKNRTINNFVQFHLQGQKYICSNFPEEFFVANKHYLVVKRKTEIGNNKRFENKNKLRITSISRYTNIVTLSLSGLKLEEIGDSLHNNLAISLGDYDTVFEIKKNAEWDFILVDKSAVFSALEGSQNYDFFIAFT</sequence>
<name>A0A097EPY2_9GAMM</name>
<proteinExistence type="predicted"/>
<dbReference type="OrthoDB" id="5605429at2"/>
<dbReference type="EMBL" id="CP009574">
    <property type="protein sequence ID" value="AIT09601.1"/>
    <property type="molecule type" value="Genomic_DNA"/>
</dbReference>
<evidence type="ECO:0000313" key="2">
    <source>
        <dbReference type="Proteomes" id="UP000029672"/>
    </source>
</evidence>